<protein>
    <submittedName>
        <fullName evidence="1">Uncharacterized protein</fullName>
    </submittedName>
</protein>
<name>A0AAD8LLP3_TARER</name>
<accession>A0AAD8LLP3</accession>
<reference evidence="1" key="1">
    <citation type="journal article" date="2023" name="bioRxiv">
        <title>Improved chromosome-level genome assembly for marigold (Tagetes erecta).</title>
        <authorList>
            <person name="Jiang F."/>
            <person name="Yuan L."/>
            <person name="Wang S."/>
            <person name="Wang H."/>
            <person name="Xu D."/>
            <person name="Wang A."/>
            <person name="Fan W."/>
        </authorList>
    </citation>
    <scope>NUCLEOTIDE SEQUENCE</scope>
    <source>
        <strain evidence="1">WSJ</strain>
        <tissue evidence="1">Leaf</tissue>
    </source>
</reference>
<gene>
    <name evidence="1" type="ORF">QVD17_07183</name>
</gene>
<dbReference type="AlphaFoldDB" id="A0AAD8LLP3"/>
<proteinExistence type="predicted"/>
<sequence length="76" mass="8106">MNRLNDRSNASPAIVTVAIRPPVKMRIWEMVVGFVLAEEVYDGGVGDAGAGAHDADVSDGLWLDVEGLRECHVAVS</sequence>
<organism evidence="1 2">
    <name type="scientific">Tagetes erecta</name>
    <name type="common">African marigold</name>
    <dbReference type="NCBI Taxonomy" id="13708"/>
    <lineage>
        <taxon>Eukaryota</taxon>
        <taxon>Viridiplantae</taxon>
        <taxon>Streptophyta</taxon>
        <taxon>Embryophyta</taxon>
        <taxon>Tracheophyta</taxon>
        <taxon>Spermatophyta</taxon>
        <taxon>Magnoliopsida</taxon>
        <taxon>eudicotyledons</taxon>
        <taxon>Gunneridae</taxon>
        <taxon>Pentapetalae</taxon>
        <taxon>asterids</taxon>
        <taxon>campanulids</taxon>
        <taxon>Asterales</taxon>
        <taxon>Asteraceae</taxon>
        <taxon>Asteroideae</taxon>
        <taxon>Heliantheae alliance</taxon>
        <taxon>Tageteae</taxon>
        <taxon>Tagetes</taxon>
    </lineage>
</organism>
<keyword evidence="2" id="KW-1185">Reference proteome</keyword>
<evidence type="ECO:0000313" key="1">
    <source>
        <dbReference type="EMBL" id="KAK1441336.1"/>
    </source>
</evidence>
<dbReference type="EMBL" id="JAUHHV010000001">
    <property type="protein sequence ID" value="KAK1441336.1"/>
    <property type="molecule type" value="Genomic_DNA"/>
</dbReference>
<dbReference type="Proteomes" id="UP001229421">
    <property type="component" value="Unassembled WGS sequence"/>
</dbReference>
<comment type="caution">
    <text evidence="1">The sequence shown here is derived from an EMBL/GenBank/DDBJ whole genome shotgun (WGS) entry which is preliminary data.</text>
</comment>
<evidence type="ECO:0000313" key="2">
    <source>
        <dbReference type="Proteomes" id="UP001229421"/>
    </source>
</evidence>